<dbReference type="Gene3D" id="2.40.170.20">
    <property type="entry name" value="TonB-dependent receptor, beta-barrel domain"/>
    <property type="match status" value="1"/>
</dbReference>
<evidence type="ECO:0000313" key="15">
    <source>
        <dbReference type="Proteomes" id="UP000254258"/>
    </source>
</evidence>
<dbReference type="GO" id="GO:0009279">
    <property type="term" value="C:cell outer membrane"/>
    <property type="evidence" value="ECO:0007669"/>
    <property type="project" value="UniProtKB-SubCell"/>
</dbReference>
<dbReference type="AlphaFoldDB" id="A0A370X8R0"/>
<keyword evidence="4 8" id="KW-0812">Transmembrane</keyword>
<dbReference type="OrthoDB" id="6276154at2"/>
<name>A0A370X8R0_9GAMM</name>
<keyword evidence="3 8" id="KW-1134">Transmembrane beta strand</keyword>
<evidence type="ECO:0000259" key="12">
    <source>
        <dbReference type="Pfam" id="PF00593"/>
    </source>
</evidence>
<evidence type="ECO:0000256" key="8">
    <source>
        <dbReference type="PROSITE-ProRule" id="PRU01360"/>
    </source>
</evidence>
<feature type="region of interest" description="Disordered" evidence="10">
    <location>
        <begin position="34"/>
        <end position="65"/>
    </location>
</feature>
<evidence type="ECO:0000256" key="7">
    <source>
        <dbReference type="ARBA" id="ARBA00023237"/>
    </source>
</evidence>
<keyword evidence="14" id="KW-0675">Receptor</keyword>
<feature type="compositionally biased region" description="Low complexity" evidence="10">
    <location>
        <begin position="35"/>
        <end position="65"/>
    </location>
</feature>
<feature type="signal peptide" evidence="11">
    <location>
        <begin position="1"/>
        <end position="29"/>
    </location>
</feature>
<dbReference type="InterPro" id="IPR037066">
    <property type="entry name" value="Plug_dom_sf"/>
</dbReference>
<evidence type="ECO:0000256" key="3">
    <source>
        <dbReference type="ARBA" id="ARBA00022452"/>
    </source>
</evidence>
<dbReference type="Pfam" id="PF07715">
    <property type="entry name" value="Plug"/>
    <property type="match status" value="1"/>
</dbReference>
<keyword evidence="11" id="KW-0732">Signal</keyword>
<evidence type="ECO:0000256" key="1">
    <source>
        <dbReference type="ARBA" id="ARBA00004571"/>
    </source>
</evidence>
<feature type="domain" description="TonB-dependent receptor plug" evidence="13">
    <location>
        <begin position="85"/>
        <end position="197"/>
    </location>
</feature>
<dbReference type="InterPro" id="IPR036942">
    <property type="entry name" value="Beta-barrel_TonB_sf"/>
</dbReference>
<evidence type="ECO:0000256" key="11">
    <source>
        <dbReference type="SAM" id="SignalP"/>
    </source>
</evidence>
<dbReference type="EMBL" id="QRBE01000001">
    <property type="protein sequence ID" value="RDS84615.1"/>
    <property type="molecule type" value="Genomic_DNA"/>
</dbReference>
<proteinExistence type="inferred from homology"/>
<feature type="chain" id="PRO_5017002854" evidence="11">
    <location>
        <begin position="30"/>
        <end position="1021"/>
    </location>
</feature>
<dbReference type="RefSeq" id="WP_115493650.1">
    <property type="nucleotide sequence ID" value="NZ_QRBE01000001.1"/>
</dbReference>
<keyword evidence="6 8" id="KW-0472">Membrane</keyword>
<dbReference type="Gene3D" id="2.170.130.10">
    <property type="entry name" value="TonB-dependent receptor, plug domain"/>
    <property type="match status" value="1"/>
</dbReference>
<evidence type="ECO:0000256" key="5">
    <source>
        <dbReference type="ARBA" id="ARBA00023077"/>
    </source>
</evidence>
<dbReference type="PROSITE" id="PS52016">
    <property type="entry name" value="TONB_DEPENDENT_REC_3"/>
    <property type="match status" value="1"/>
</dbReference>
<keyword evidence="2 8" id="KW-0813">Transport</keyword>
<gene>
    <name evidence="14" type="ORF">DWU98_01205</name>
</gene>
<dbReference type="InterPro" id="IPR039426">
    <property type="entry name" value="TonB-dep_rcpt-like"/>
</dbReference>
<sequence>MKAQQRKLLYVVICSALAGLLGYTQLAQAQSTMITTSTQPSGPSPQTTTATQTGDQSQASSTTAQAKTLKTVTVTGSLIRSVDVELAQPVVTITSEDIQHQGFATVGQLLNNLTSASSPDISKSDPYEGGPDVGGTYIDLRNIGTQRTLVLIDGKRVGTSYDGLTNLDTIPTAIVDHIDVLADGASAIYGSDAIAGVVNIVTKQNFNGAELDIYNGKYLPGGDGDQGQYSVLFGKTFSHGSVELAAQYQKQDAISAADRSFSNYPLTGNFPLNGWAPYGTQGQFYLDNNVYVLNNGGNSTNINDYHLLQTPVSSANGVVTNPGDYANINPYQSLQSATSMKNLFAQGHYDINNNLTADFTASANQQANTALLAGFPLSSSGLYSLQYPQYTGMELSPYSYYNPTNAPGQTPTALSFQRNVLELPRWNINKVENFRFSLGLEGNFSIGEHLFNWDVYYYETRYQGTILDTGNFSLPNLYNALGPSFLASNGTVECGTPGAVIAGCVPLNVLGPRYTSAMLNYIDVNGYEHYGSSEKGPQIDFSGDIVELPAGDLTFAVGASHRNLYGYDTPDIPSAEGLTTNLAGAPTAGGYNVSETWLEMNAPLLKDLPLIQSLSLDVADRFSHYSNFGGTNNRQFKVTWKPIDDLMVRASYGTGFRALTVGDLYGGVTTTYPFYNDPCDVVYGLARYNTAVARNCTNGIGGQPGLNQAALNAAGLGAEYPTGFMQETAPGSTVTAPGGYPVYAPFTQGGNPNLKPETSKSFQIGVVYSPSYLTGANATVDYFHYIVRNVISFINGNQVLDNCYALGIVADCQLFQRTPADDYQVSSLFMGEQNQGWMDVAGYDVDLSYKLPKFSFGQFTLESKSTYYSHNNTEQYAGAPVSYNNGFGSYWRVRSNFTIGWQYRNYGVEWTLRYYGPLKDPCYSPGYSAFPCTLPNYFQPGVGITPMTQIPSVTFNDVQVYWNTPWNGTIAFGANDVFNRLAPYFYGGFTSGGPIETDTSYAYDPSYDYGRFVYLRYTQRF</sequence>
<dbReference type="SUPFAM" id="SSF56935">
    <property type="entry name" value="Porins"/>
    <property type="match status" value="1"/>
</dbReference>
<organism evidence="14 15">
    <name type="scientific">Dyella monticola</name>
    <dbReference type="NCBI Taxonomy" id="1927958"/>
    <lineage>
        <taxon>Bacteria</taxon>
        <taxon>Pseudomonadati</taxon>
        <taxon>Pseudomonadota</taxon>
        <taxon>Gammaproteobacteria</taxon>
        <taxon>Lysobacterales</taxon>
        <taxon>Rhodanobacteraceae</taxon>
        <taxon>Dyella</taxon>
    </lineage>
</organism>
<evidence type="ECO:0000256" key="6">
    <source>
        <dbReference type="ARBA" id="ARBA00023136"/>
    </source>
</evidence>
<evidence type="ECO:0000256" key="10">
    <source>
        <dbReference type="SAM" id="MobiDB-lite"/>
    </source>
</evidence>
<accession>A0A370X8R0</accession>
<dbReference type="InterPro" id="IPR012910">
    <property type="entry name" value="Plug_dom"/>
</dbReference>
<feature type="domain" description="TonB-dependent receptor-like beta-barrel" evidence="12">
    <location>
        <begin position="390"/>
        <end position="975"/>
    </location>
</feature>
<evidence type="ECO:0000256" key="9">
    <source>
        <dbReference type="RuleBase" id="RU003357"/>
    </source>
</evidence>
<evidence type="ECO:0000256" key="2">
    <source>
        <dbReference type="ARBA" id="ARBA00022448"/>
    </source>
</evidence>
<dbReference type="PANTHER" id="PTHR47234">
    <property type="match status" value="1"/>
</dbReference>
<protein>
    <submittedName>
        <fullName evidence="14">TonB-dependent receptor</fullName>
    </submittedName>
</protein>
<evidence type="ECO:0000259" key="13">
    <source>
        <dbReference type="Pfam" id="PF07715"/>
    </source>
</evidence>
<evidence type="ECO:0000313" key="14">
    <source>
        <dbReference type="EMBL" id="RDS84615.1"/>
    </source>
</evidence>
<dbReference type="Proteomes" id="UP000254258">
    <property type="component" value="Unassembled WGS sequence"/>
</dbReference>
<comment type="subcellular location">
    <subcellularLocation>
        <location evidence="1 8">Cell outer membrane</location>
        <topology evidence="1 8">Multi-pass membrane protein</topology>
    </subcellularLocation>
</comment>
<dbReference type="Pfam" id="PF00593">
    <property type="entry name" value="TonB_dep_Rec_b-barrel"/>
    <property type="match status" value="1"/>
</dbReference>
<reference evidence="14 15" key="1">
    <citation type="submission" date="2018-07" db="EMBL/GenBank/DDBJ databases">
        <title>Dyella monticola sp. nov. and Dyella psychrodurans sp. nov. isolated from monsoon evergreen broad-leaved forest soil of Dinghu Mountain, China.</title>
        <authorList>
            <person name="Gao Z."/>
            <person name="Qiu L."/>
        </authorList>
    </citation>
    <scope>NUCLEOTIDE SEQUENCE [LARGE SCALE GENOMIC DNA]</scope>
    <source>
        <strain evidence="14 15">4G-K06</strain>
    </source>
</reference>
<evidence type="ECO:0000256" key="4">
    <source>
        <dbReference type="ARBA" id="ARBA00022692"/>
    </source>
</evidence>
<dbReference type="InterPro" id="IPR000531">
    <property type="entry name" value="Beta-barrel_TonB"/>
</dbReference>
<keyword evidence="5 9" id="KW-0798">TonB box</keyword>
<keyword evidence="7 8" id="KW-0998">Cell outer membrane</keyword>
<comment type="caution">
    <text evidence="14">The sequence shown here is derived from an EMBL/GenBank/DDBJ whole genome shotgun (WGS) entry which is preliminary data.</text>
</comment>
<keyword evidence="15" id="KW-1185">Reference proteome</keyword>
<dbReference type="PANTHER" id="PTHR47234:SF2">
    <property type="entry name" value="TONB-DEPENDENT RECEPTOR"/>
    <property type="match status" value="1"/>
</dbReference>
<comment type="similarity">
    <text evidence="8 9">Belongs to the TonB-dependent receptor family.</text>
</comment>